<keyword evidence="2" id="KW-0436">Ligase</keyword>
<reference evidence="6" key="1">
    <citation type="submission" date="2022-10" db="EMBL/GenBank/DDBJ databases">
        <title>The complete genomes of actinobacterial strains from the NBC collection.</title>
        <authorList>
            <person name="Joergensen T.S."/>
            <person name="Alvarez Arevalo M."/>
            <person name="Sterndorff E.B."/>
            <person name="Faurdal D."/>
            <person name="Vuksanovic O."/>
            <person name="Mourched A.-S."/>
            <person name="Charusanti P."/>
            <person name="Shaw S."/>
            <person name="Blin K."/>
            <person name="Weber T."/>
        </authorList>
    </citation>
    <scope>NUCLEOTIDE SEQUENCE</scope>
    <source>
        <strain evidence="6">NBC_00060</strain>
    </source>
</reference>
<dbReference type="SUPFAM" id="SSF54368">
    <property type="entry name" value="Glutamine synthetase, N-terminal domain"/>
    <property type="match status" value="1"/>
</dbReference>
<evidence type="ECO:0000256" key="2">
    <source>
        <dbReference type="ARBA" id="ARBA00022598"/>
    </source>
</evidence>
<name>A0AAU2HEJ3_9ACTN</name>
<evidence type="ECO:0000259" key="5">
    <source>
        <dbReference type="PROSITE" id="PS51987"/>
    </source>
</evidence>
<dbReference type="SMART" id="SM01230">
    <property type="entry name" value="Gln-synt_C"/>
    <property type="match status" value="1"/>
</dbReference>
<dbReference type="AlphaFoldDB" id="A0AAU2HEJ3"/>
<gene>
    <name evidence="6" type="ORF">OHV25_40995</name>
</gene>
<dbReference type="Pfam" id="PF00120">
    <property type="entry name" value="Gln-synt_C"/>
    <property type="match status" value="1"/>
</dbReference>
<proteinExistence type="inferred from homology"/>
<evidence type="ECO:0000256" key="1">
    <source>
        <dbReference type="ARBA" id="ARBA00009897"/>
    </source>
</evidence>
<dbReference type="Gene3D" id="3.30.590.10">
    <property type="entry name" value="Glutamine synthetase/guanido kinase, catalytic domain"/>
    <property type="match status" value="1"/>
</dbReference>
<dbReference type="EMBL" id="CP108255">
    <property type="protein sequence ID" value="WTU45981.1"/>
    <property type="molecule type" value="Genomic_DNA"/>
</dbReference>
<accession>A0AAU2HEJ3</accession>
<dbReference type="InterPro" id="IPR008146">
    <property type="entry name" value="Gln_synth_cat_dom"/>
</dbReference>
<evidence type="ECO:0000313" key="6">
    <source>
        <dbReference type="EMBL" id="WTU45981.1"/>
    </source>
</evidence>
<dbReference type="GO" id="GO:0004356">
    <property type="term" value="F:glutamine synthetase activity"/>
    <property type="evidence" value="ECO:0007669"/>
    <property type="project" value="InterPro"/>
</dbReference>
<evidence type="ECO:0000256" key="3">
    <source>
        <dbReference type="PROSITE-ProRule" id="PRU01331"/>
    </source>
</evidence>
<evidence type="ECO:0000256" key="4">
    <source>
        <dbReference type="RuleBase" id="RU000384"/>
    </source>
</evidence>
<dbReference type="GO" id="GO:0006542">
    <property type="term" value="P:glutamine biosynthetic process"/>
    <property type="evidence" value="ECO:0007669"/>
    <property type="project" value="InterPro"/>
</dbReference>
<dbReference type="InterPro" id="IPR014746">
    <property type="entry name" value="Gln_synth/guanido_kin_cat_dom"/>
</dbReference>
<dbReference type="PANTHER" id="PTHR43785">
    <property type="entry name" value="GAMMA-GLUTAMYLPUTRESCINE SYNTHETASE"/>
    <property type="match status" value="1"/>
</dbReference>
<organism evidence="6">
    <name type="scientific">Streptomyces sp. NBC_00060</name>
    <dbReference type="NCBI Taxonomy" id="2975636"/>
    <lineage>
        <taxon>Bacteria</taxon>
        <taxon>Bacillati</taxon>
        <taxon>Actinomycetota</taxon>
        <taxon>Actinomycetes</taxon>
        <taxon>Kitasatosporales</taxon>
        <taxon>Streptomycetaceae</taxon>
        <taxon>Streptomyces</taxon>
    </lineage>
</organism>
<dbReference type="PANTHER" id="PTHR43785:SF12">
    <property type="entry name" value="TYPE-1 GLUTAMINE SYNTHETASE 2"/>
    <property type="match status" value="1"/>
</dbReference>
<sequence length="433" mass="46611">MIDTVFYALPNSQGQLKGKRYGARHFLDKVALDGADMCAYLLATDVEMSPRHGFDLTSWDSGFEDTGVVPDLATLRLVPWMPRTVLVLGDAVDAADAPVEVAPRQVLRTQLTRLAAHGLHAQVGLETEFLLYQGTYTPTTGIGPGGLVPAADVNLDYALDHTPGLDRYFRRLQTALAKAGMPVEAIKTESAPGQVEVTFPHSGALSACDQHLVFKHAARTLADRAGMTATFMAAPETGIGSGLHLHRSLTRNGTPILPTPDGELSTIGKSAAAGLLEALPGLAPFYAPNVNSYKRYLGEAFAPTRMAWGFDNRTCAVRIVGHSDGLHLEVRLGGADANPYLALSAAVAGIVHGISHDLVPPRQCVSNAFEASQAPLVPLTFEQARSAFRHSPITREAFGEEVVEHYAQLAQIEIDHQRHTVTDAEQARWFTRA</sequence>
<protein>
    <submittedName>
        <fullName evidence="6">Glutamine synthetase family protein</fullName>
    </submittedName>
</protein>
<comment type="similarity">
    <text evidence="1 3 4">Belongs to the glutamine synthetase family.</text>
</comment>
<dbReference type="InterPro" id="IPR036651">
    <property type="entry name" value="Gln_synt_N_sf"/>
</dbReference>
<dbReference type="PROSITE" id="PS51987">
    <property type="entry name" value="GS_CATALYTIC"/>
    <property type="match status" value="1"/>
</dbReference>
<dbReference type="SUPFAM" id="SSF55931">
    <property type="entry name" value="Glutamine synthetase/guanido kinase"/>
    <property type="match status" value="1"/>
</dbReference>
<feature type="domain" description="GS catalytic" evidence="5">
    <location>
        <begin position="103"/>
        <end position="433"/>
    </location>
</feature>